<keyword evidence="7" id="KW-1185">Reference proteome</keyword>
<dbReference type="Proteomes" id="UP000254508">
    <property type="component" value="Chromosome"/>
</dbReference>
<dbReference type="Gene3D" id="3.20.20.370">
    <property type="entry name" value="Glycoside hydrolase/deacetylase"/>
    <property type="match status" value="1"/>
</dbReference>
<dbReference type="InterPro" id="IPR011330">
    <property type="entry name" value="Glyco_hydro/deAcase_b/a-brl"/>
</dbReference>
<name>A0A345YFZ4_9SPHN</name>
<dbReference type="GO" id="GO:0019213">
    <property type="term" value="F:deacetylase activity"/>
    <property type="evidence" value="ECO:0007669"/>
    <property type="project" value="TreeGrafter"/>
</dbReference>
<sequence length="297" mass="33048">MKNGRNLIVNADGYGFTPGVNEGIIKTFESGMITSTSCTPNFGHLGEAGKVQKQFPQVSFGIHFNLNVGPPCAPIEKVRSLVGNDGRFHGPALGEKLLRGQVKVEEMEIELEAQAAILADQGVSISHWDGHQNKHLWPVYFDVACRVAKKFNIPGIRSHRRQLYSTKGPIAASALTSYYLRNPKRVVTHLGGRWRTAQAERRGFVAADRLITPGYADDSHKSLGAFWHTLADTLAQGYSEVYCHPGFPDALLRANSQYVDPRADEVKVLTDPRVLEHFREQNISLINFWDLQKVRAS</sequence>
<dbReference type="GO" id="GO:0005975">
    <property type="term" value="P:carbohydrate metabolic process"/>
    <property type="evidence" value="ECO:0007669"/>
    <property type="project" value="InterPro"/>
</dbReference>
<dbReference type="GO" id="GO:0046872">
    <property type="term" value="F:metal ion binding"/>
    <property type="evidence" value="ECO:0007669"/>
    <property type="project" value="UniProtKB-KW"/>
</dbReference>
<evidence type="ECO:0000256" key="3">
    <source>
        <dbReference type="ARBA" id="ARBA00022801"/>
    </source>
</evidence>
<evidence type="ECO:0000256" key="5">
    <source>
        <dbReference type="ARBA" id="ARBA00023277"/>
    </source>
</evidence>
<dbReference type="InterPro" id="IPR006879">
    <property type="entry name" value="YdjC-like"/>
</dbReference>
<dbReference type="RefSeq" id="WP_115417024.1">
    <property type="nucleotide sequence ID" value="NZ_CP031357.1"/>
</dbReference>
<keyword evidence="5" id="KW-0119">Carbohydrate metabolism</keyword>
<evidence type="ECO:0000256" key="2">
    <source>
        <dbReference type="ARBA" id="ARBA00022723"/>
    </source>
</evidence>
<keyword evidence="4" id="KW-0460">Magnesium</keyword>
<accession>A0A345YFZ4</accession>
<reference evidence="7" key="1">
    <citation type="submission" date="2018-07" db="EMBL/GenBank/DDBJ databases">
        <title>Genome sequence of Erythrobacter strain YH-07, an antagonistic bacterium isolated from Yellow Sea.</title>
        <authorList>
            <person name="Tang T."/>
            <person name="Liu Q."/>
            <person name="Sun X."/>
        </authorList>
    </citation>
    <scope>NUCLEOTIDE SEQUENCE [LARGE SCALE GENOMIC DNA]</scope>
    <source>
        <strain evidence="7">YH-07</strain>
    </source>
</reference>
<evidence type="ECO:0000313" key="7">
    <source>
        <dbReference type="Proteomes" id="UP000254508"/>
    </source>
</evidence>
<organism evidence="6 7">
    <name type="scientific">Erythrobacter aureus</name>
    <dbReference type="NCBI Taxonomy" id="2182384"/>
    <lineage>
        <taxon>Bacteria</taxon>
        <taxon>Pseudomonadati</taxon>
        <taxon>Pseudomonadota</taxon>
        <taxon>Alphaproteobacteria</taxon>
        <taxon>Sphingomonadales</taxon>
        <taxon>Erythrobacteraceae</taxon>
        <taxon>Erythrobacter/Porphyrobacter group</taxon>
        <taxon>Erythrobacter</taxon>
    </lineage>
</organism>
<dbReference type="OrthoDB" id="9774177at2"/>
<dbReference type="PANTHER" id="PTHR31609:SF1">
    <property type="entry name" value="CARBOHYDRATE DEACETYLASE"/>
    <property type="match status" value="1"/>
</dbReference>
<dbReference type="PANTHER" id="PTHR31609">
    <property type="entry name" value="YDJC DEACETYLASE FAMILY MEMBER"/>
    <property type="match status" value="1"/>
</dbReference>
<evidence type="ECO:0000256" key="1">
    <source>
        <dbReference type="ARBA" id="ARBA00001946"/>
    </source>
</evidence>
<dbReference type="SUPFAM" id="SSF88713">
    <property type="entry name" value="Glycoside hydrolase/deacetylase"/>
    <property type="match status" value="1"/>
</dbReference>
<protein>
    <submittedName>
        <fullName evidence="6">ChbG/HpnK family deacetylase</fullName>
    </submittedName>
</protein>
<evidence type="ECO:0000256" key="4">
    <source>
        <dbReference type="ARBA" id="ARBA00022842"/>
    </source>
</evidence>
<keyword evidence="3" id="KW-0378">Hydrolase</keyword>
<evidence type="ECO:0000313" key="6">
    <source>
        <dbReference type="EMBL" id="AXK42846.1"/>
    </source>
</evidence>
<proteinExistence type="predicted"/>
<dbReference type="Pfam" id="PF04794">
    <property type="entry name" value="YdjC"/>
    <property type="match status" value="1"/>
</dbReference>
<dbReference type="KEGG" id="err:DVR09_11365"/>
<comment type="cofactor">
    <cofactor evidence="1">
        <name>Mg(2+)</name>
        <dbReference type="ChEBI" id="CHEBI:18420"/>
    </cofactor>
</comment>
<gene>
    <name evidence="6" type="ORF">DVR09_11365</name>
</gene>
<dbReference type="AlphaFoldDB" id="A0A345YFZ4"/>
<keyword evidence="2" id="KW-0479">Metal-binding</keyword>
<dbReference type="GO" id="GO:0016787">
    <property type="term" value="F:hydrolase activity"/>
    <property type="evidence" value="ECO:0007669"/>
    <property type="project" value="UniProtKB-KW"/>
</dbReference>
<dbReference type="EMBL" id="CP031357">
    <property type="protein sequence ID" value="AXK42846.1"/>
    <property type="molecule type" value="Genomic_DNA"/>
</dbReference>